<dbReference type="EMBL" id="NHTK01001186">
    <property type="protein sequence ID" value="PPR02139.1"/>
    <property type="molecule type" value="Genomic_DNA"/>
</dbReference>
<evidence type="ECO:0000259" key="1">
    <source>
        <dbReference type="PROSITE" id="PS50280"/>
    </source>
</evidence>
<dbReference type="STRING" id="181874.A0A409YGJ2"/>
<evidence type="ECO:0000313" key="3">
    <source>
        <dbReference type="Proteomes" id="UP000284842"/>
    </source>
</evidence>
<dbReference type="OrthoDB" id="1028014at2759"/>
<name>A0A409YGJ2_9AGAR</name>
<dbReference type="PROSITE" id="PS50280">
    <property type="entry name" value="SET"/>
    <property type="match status" value="1"/>
</dbReference>
<dbReference type="InParanoid" id="A0A409YGJ2"/>
<dbReference type="GO" id="GO:0005634">
    <property type="term" value="C:nucleus"/>
    <property type="evidence" value="ECO:0007669"/>
    <property type="project" value="TreeGrafter"/>
</dbReference>
<comment type="caution">
    <text evidence="2">The sequence shown here is derived from an EMBL/GenBank/DDBJ whole genome shotgun (WGS) entry which is preliminary data.</text>
</comment>
<dbReference type="InterPro" id="IPR050869">
    <property type="entry name" value="H3K4_H4K5_MeTrfase"/>
</dbReference>
<organism evidence="2 3">
    <name type="scientific">Panaeolus cyanescens</name>
    <dbReference type="NCBI Taxonomy" id="181874"/>
    <lineage>
        <taxon>Eukaryota</taxon>
        <taxon>Fungi</taxon>
        <taxon>Dikarya</taxon>
        <taxon>Basidiomycota</taxon>
        <taxon>Agaricomycotina</taxon>
        <taxon>Agaricomycetes</taxon>
        <taxon>Agaricomycetidae</taxon>
        <taxon>Agaricales</taxon>
        <taxon>Agaricineae</taxon>
        <taxon>Galeropsidaceae</taxon>
        <taxon>Panaeolus</taxon>
    </lineage>
</organism>
<dbReference type="AlphaFoldDB" id="A0A409YGJ2"/>
<dbReference type="SUPFAM" id="SSF82199">
    <property type="entry name" value="SET domain"/>
    <property type="match status" value="1"/>
</dbReference>
<dbReference type="PANTHER" id="PTHR12197">
    <property type="entry name" value="HISTONE-LYSINE N-METHYLTRANSFERASE SMYD"/>
    <property type="match status" value="1"/>
</dbReference>
<dbReference type="InterPro" id="IPR046341">
    <property type="entry name" value="SET_dom_sf"/>
</dbReference>
<dbReference type="CDD" id="cd20071">
    <property type="entry name" value="SET_SMYD"/>
    <property type="match status" value="1"/>
</dbReference>
<dbReference type="Pfam" id="PF00856">
    <property type="entry name" value="SET"/>
    <property type="match status" value="1"/>
</dbReference>
<sequence>MGVDTAFYSIEPTPYGGRGAFARHQIAKGQVILETTGPYAGVIFRKFRREVCGACFAYAFESGKNKWSVRLVEEEAVGGAGLWFCSSECRDDWISERVCNGDITWVLDLYRALERLIDQMSKAGRKKVKAANSNPFHYLENVSADQITQSFLEATWKQAEELSRYDAKHEWTEELNEFELDTVRYILDGLVRKVSEHLSSTVKSDRSPHGTGTWEDFAQLQDNELPFLISKPYLLSSHIKTYLFIRHLCPLLKRSKGSCSESQTSISKISEYLETPTFVRMLLSRDPGNVFGIWDMAPEGEESEMLGWGAFTFASYFNHSCIPNIKKRRDKQKLIFYTLRDIQQGEEMCISYTDETAPLKERRALLNRNWFFQCCCAKCHDEQNEVAP</sequence>
<proteinExistence type="predicted"/>
<evidence type="ECO:0000313" key="2">
    <source>
        <dbReference type="EMBL" id="PPR02139.1"/>
    </source>
</evidence>
<dbReference type="Gene3D" id="2.170.270.10">
    <property type="entry name" value="SET domain"/>
    <property type="match status" value="1"/>
</dbReference>
<feature type="domain" description="SET" evidence="1">
    <location>
        <begin position="3"/>
        <end position="353"/>
    </location>
</feature>
<dbReference type="PANTHER" id="PTHR12197:SF294">
    <property type="entry name" value="POTENTIAL PROTEIN LYSINE METHYLTRANSFERASE SET6"/>
    <property type="match status" value="1"/>
</dbReference>
<dbReference type="SMART" id="SM00317">
    <property type="entry name" value="SET"/>
    <property type="match status" value="1"/>
</dbReference>
<accession>A0A409YGJ2</accession>
<keyword evidence="3" id="KW-1185">Reference proteome</keyword>
<reference evidence="2 3" key="1">
    <citation type="journal article" date="2018" name="Evol. Lett.">
        <title>Horizontal gene cluster transfer increased hallucinogenic mushroom diversity.</title>
        <authorList>
            <person name="Reynolds H.T."/>
            <person name="Vijayakumar V."/>
            <person name="Gluck-Thaler E."/>
            <person name="Korotkin H.B."/>
            <person name="Matheny P.B."/>
            <person name="Slot J.C."/>
        </authorList>
    </citation>
    <scope>NUCLEOTIDE SEQUENCE [LARGE SCALE GENOMIC DNA]</scope>
    <source>
        <strain evidence="2 3">2629</strain>
    </source>
</reference>
<dbReference type="InterPro" id="IPR001214">
    <property type="entry name" value="SET_dom"/>
</dbReference>
<protein>
    <recommendedName>
        <fullName evidence="1">SET domain-containing protein</fullName>
    </recommendedName>
</protein>
<dbReference type="Proteomes" id="UP000284842">
    <property type="component" value="Unassembled WGS sequence"/>
</dbReference>
<gene>
    <name evidence="2" type="ORF">CVT24_011389</name>
</gene>